<keyword evidence="2" id="KW-1185">Reference proteome</keyword>
<dbReference type="Proteomes" id="UP001189429">
    <property type="component" value="Unassembled WGS sequence"/>
</dbReference>
<sequence length="180" mass="18944">DREALASALSRAGAARAWLGPLGGELLRRAEAGGGRRLLRRVLRRLDAGAAGAVAERLRDAEAVQQPGMVVWVADALVAAAAPVGAAPGRGAEPLPGPVAKTLAERFPHVSEGLSCPRGCAGTVRYGRRVGDLGKYASIRKGRRHKHKLSELRRCIFVQFFCSSIHGPRRAGLGGSVLLC</sequence>
<protein>
    <submittedName>
        <fullName evidence="1">Uncharacterized protein</fullName>
    </submittedName>
</protein>
<dbReference type="EMBL" id="CAUYUJ010008463">
    <property type="protein sequence ID" value="CAK0824047.1"/>
    <property type="molecule type" value="Genomic_DNA"/>
</dbReference>
<accession>A0ABN9RXZ6</accession>
<evidence type="ECO:0000313" key="1">
    <source>
        <dbReference type="EMBL" id="CAK0824047.1"/>
    </source>
</evidence>
<name>A0ABN9RXZ6_9DINO</name>
<feature type="non-terminal residue" evidence="1">
    <location>
        <position position="1"/>
    </location>
</feature>
<gene>
    <name evidence="1" type="ORF">PCOR1329_LOCUS24558</name>
</gene>
<evidence type="ECO:0000313" key="2">
    <source>
        <dbReference type="Proteomes" id="UP001189429"/>
    </source>
</evidence>
<reference evidence="1" key="1">
    <citation type="submission" date="2023-10" db="EMBL/GenBank/DDBJ databases">
        <authorList>
            <person name="Chen Y."/>
            <person name="Shah S."/>
            <person name="Dougan E. K."/>
            <person name="Thang M."/>
            <person name="Chan C."/>
        </authorList>
    </citation>
    <scope>NUCLEOTIDE SEQUENCE [LARGE SCALE GENOMIC DNA]</scope>
</reference>
<proteinExistence type="predicted"/>
<organism evidence="1 2">
    <name type="scientific">Prorocentrum cordatum</name>
    <dbReference type="NCBI Taxonomy" id="2364126"/>
    <lineage>
        <taxon>Eukaryota</taxon>
        <taxon>Sar</taxon>
        <taxon>Alveolata</taxon>
        <taxon>Dinophyceae</taxon>
        <taxon>Prorocentrales</taxon>
        <taxon>Prorocentraceae</taxon>
        <taxon>Prorocentrum</taxon>
    </lineage>
</organism>
<comment type="caution">
    <text evidence="1">The sequence shown here is derived from an EMBL/GenBank/DDBJ whole genome shotgun (WGS) entry which is preliminary data.</text>
</comment>